<feature type="region of interest" description="Disordered" evidence="6">
    <location>
        <begin position="287"/>
        <end position="374"/>
    </location>
</feature>
<keyword evidence="9" id="KW-1185">Reference proteome</keyword>
<comment type="caution">
    <text evidence="8">The sequence shown here is derived from an EMBL/GenBank/DDBJ whole genome shotgun (WGS) entry which is preliminary data.</text>
</comment>
<sequence>MTETLDQLWHSLQAAQTLGLERKVAALDRLQEGLAQGTGGSAKALDGITTLLAQTLGSSQVIACQAALSCVQPLVEFAVREAGTSTMKQLLRFILPQLLDRLGDNRMAVRELALSTLVAMWGELSGLHGRRPSLDSSGLPRPPGGARSGSSASTNPRMGTPLQSQATRQRGLASPVQAQWSAVHAFERDVQAQGLGHKTWRVREMALEWLISCTEQFMEFPVLRYVPVALALLDDSQDAVRFACKRALNAIYHARPELQGEVVAKARSLAPHRPAVLAAITAPKGELDASPASPYGGTRSMSRLGPTHMGRPRSRVSAASRADSRLGAFHGAHAGLPPSVPPLPEGAGMGGLCSMSQLGHHPGSQLEHRPGSQVGYRLGPHAGPSTPFFSGRGEGQLLHSPSHARGLPGVASDRGSSLSPYAAALPSMLPQPASSRNARRSVPASGHRVPMQRLPSSAQVPLAFVPSQSVPADVKVHHVPSKGSLAAEFSRTVDVFSGRETESNWIQRERAIGLYRGIVWGNAATELRDELVGQLKEHMHQILQAVGSLRTSLSAYSMGLCDDVSVRLGPHASAVFDPIVDALVKQCAQTKKIGAQRAALSLTTAFQNFPLRVKGIEKLQLRMSEKSAVLRLAVVMTCIGALRSHGPRIDPADRRFDDTLTAIGAIARAGLTDAQPSVREPARELVWELYAVAEVHGAKVLAGLPDSVRASLEREREKHARGLLFDTTLVNAGQQYSPEQRAASVALISRTPSSTRECPPRMRSSFGSAGGARAPSLVDVAACRTPQRLQSTDHVGLFSNGCLESPGANQDGARLLLARDTSHVSSVFEDAGLIDGAGPTGGDEFESVDLRPCQKPRTRMDMLRSPIKARMSLGLIDFASMDIAESLLNAGPKPRGAPAVAVSDSPTAVGQAAGAGNSGSPADQGADACPGESQATAVAAEPAEQAGDASQSYGGGLLASPVQRLALTPDRTPPAASPLLRSTTGDSSAASVPTIASQFVTPRTQGARYWHGPLEPAPLLPAVRAPMPESPIPGETPQRLDKIESYLRRLAEDRDVDEALFRSLARFAKEESSTLWMDEGRGGRAYLDRILGACLGWLQNPAGGRDAVFVKDSCFDVLRVLVRRRSQHFSLAPARMLLLEVLRNRFFESTILSGSAEDVFYDMAAHLGTDLCFELAEDFFRRAPLPAAHDLASHKPGYAALLPPQVPTPADMDPMGVFAMDNALAGVLEFVAEAVRRLSSPDTIGTHELGRFMPHAVACFIHPRSQVRKAALEPMIAVHERLGASDADFEDLLLRAGPEQLAAAASPLAEFIGQLHRPELRKLVWTFYQSRRTL</sequence>
<evidence type="ECO:0000313" key="9">
    <source>
        <dbReference type="Proteomes" id="UP001143981"/>
    </source>
</evidence>
<evidence type="ECO:0000259" key="7">
    <source>
        <dbReference type="SMART" id="SM01349"/>
    </source>
</evidence>
<evidence type="ECO:0000256" key="1">
    <source>
        <dbReference type="ARBA" id="ARBA00004186"/>
    </source>
</evidence>
<reference evidence="8" key="1">
    <citation type="submission" date="2022-07" db="EMBL/GenBank/DDBJ databases">
        <title>Phylogenomic reconstructions and comparative analyses of Kickxellomycotina fungi.</title>
        <authorList>
            <person name="Reynolds N.K."/>
            <person name="Stajich J.E."/>
            <person name="Barry K."/>
            <person name="Grigoriev I.V."/>
            <person name="Crous P."/>
            <person name="Smith M.E."/>
        </authorList>
    </citation>
    <scope>NUCLEOTIDE SEQUENCE</scope>
    <source>
        <strain evidence="8">BCRC 34381</strain>
    </source>
</reference>
<dbReference type="GO" id="GO:0008017">
    <property type="term" value="F:microtubule binding"/>
    <property type="evidence" value="ECO:0007669"/>
    <property type="project" value="TreeGrafter"/>
</dbReference>
<feature type="region of interest" description="Disordered" evidence="6">
    <location>
        <begin position="892"/>
        <end position="955"/>
    </location>
</feature>
<evidence type="ECO:0000256" key="2">
    <source>
        <dbReference type="ARBA" id="ARBA00009549"/>
    </source>
</evidence>
<comment type="similarity">
    <text evidence="2">Belongs to the CLASP family.</text>
</comment>
<dbReference type="Proteomes" id="UP001143981">
    <property type="component" value="Unassembled WGS sequence"/>
</dbReference>
<dbReference type="GO" id="GO:0090307">
    <property type="term" value="P:mitotic spindle assembly"/>
    <property type="evidence" value="ECO:0007669"/>
    <property type="project" value="TreeGrafter"/>
</dbReference>
<dbReference type="InterPro" id="IPR034085">
    <property type="entry name" value="TOG"/>
</dbReference>
<feature type="region of interest" description="Disordered" evidence="6">
    <location>
        <begin position="968"/>
        <end position="989"/>
    </location>
</feature>
<keyword evidence="4" id="KW-0493">Microtubule</keyword>
<dbReference type="GO" id="GO:0005876">
    <property type="term" value="C:spindle microtubule"/>
    <property type="evidence" value="ECO:0007669"/>
    <property type="project" value="TreeGrafter"/>
</dbReference>
<dbReference type="Pfam" id="PF12348">
    <property type="entry name" value="CLASP_N"/>
    <property type="match status" value="1"/>
</dbReference>
<dbReference type="PANTHER" id="PTHR21567:SF9">
    <property type="entry name" value="CLIP-ASSOCIATING PROTEIN"/>
    <property type="match status" value="1"/>
</dbReference>
<comment type="subcellular location">
    <subcellularLocation>
        <location evidence="1">Cytoplasm</location>
        <location evidence="1">Cytoskeleton</location>
        <location evidence="1">Spindle</location>
    </subcellularLocation>
</comment>
<evidence type="ECO:0000313" key="8">
    <source>
        <dbReference type="EMBL" id="KAJ1736008.1"/>
    </source>
</evidence>
<name>A0A9W8D187_9FUNG</name>
<proteinExistence type="inferred from homology"/>
<dbReference type="PANTHER" id="PTHR21567">
    <property type="entry name" value="CLASP"/>
    <property type="match status" value="1"/>
</dbReference>
<feature type="region of interest" description="Disordered" evidence="6">
    <location>
        <begin position="750"/>
        <end position="770"/>
    </location>
</feature>
<organism evidence="8 9">
    <name type="scientific">Coemansia biformis</name>
    <dbReference type="NCBI Taxonomy" id="1286918"/>
    <lineage>
        <taxon>Eukaryota</taxon>
        <taxon>Fungi</taxon>
        <taxon>Fungi incertae sedis</taxon>
        <taxon>Zoopagomycota</taxon>
        <taxon>Kickxellomycotina</taxon>
        <taxon>Kickxellomycetes</taxon>
        <taxon>Kickxellales</taxon>
        <taxon>Kickxellaceae</taxon>
        <taxon>Coemansia</taxon>
    </lineage>
</organism>
<dbReference type="Pfam" id="PF21040">
    <property type="entry name" value="CEP104-like_TOG"/>
    <property type="match status" value="1"/>
</dbReference>
<dbReference type="SUPFAM" id="SSF48371">
    <property type="entry name" value="ARM repeat"/>
    <property type="match status" value="1"/>
</dbReference>
<dbReference type="InterPro" id="IPR024395">
    <property type="entry name" value="CLASP_N_dom"/>
</dbReference>
<evidence type="ECO:0000256" key="4">
    <source>
        <dbReference type="ARBA" id="ARBA00022701"/>
    </source>
</evidence>
<dbReference type="Gene3D" id="1.25.10.10">
    <property type="entry name" value="Leucine-rich Repeat Variant"/>
    <property type="match status" value="2"/>
</dbReference>
<dbReference type="OrthoDB" id="46159at2759"/>
<feature type="compositionally biased region" description="Polar residues" evidence="6">
    <location>
        <begin position="154"/>
        <end position="168"/>
    </location>
</feature>
<feature type="region of interest" description="Disordered" evidence="6">
    <location>
        <begin position="131"/>
        <end position="170"/>
    </location>
</feature>
<feature type="domain" description="TOG" evidence="7">
    <location>
        <begin position="10"/>
        <end position="275"/>
    </location>
</feature>
<gene>
    <name evidence="8" type="primary">STU1</name>
    <name evidence="8" type="ORF">LPJ61_000225</name>
</gene>
<dbReference type="InterPro" id="IPR016024">
    <property type="entry name" value="ARM-type_fold"/>
</dbReference>
<dbReference type="EMBL" id="JANBOI010000005">
    <property type="protein sequence ID" value="KAJ1736008.1"/>
    <property type="molecule type" value="Genomic_DNA"/>
</dbReference>
<keyword evidence="3" id="KW-0132">Cell division</keyword>
<dbReference type="GO" id="GO:0005881">
    <property type="term" value="C:cytoplasmic microtubule"/>
    <property type="evidence" value="ECO:0007669"/>
    <property type="project" value="TreeGrafter"/>
</dbReference>
<dbReference type="GO" id="GO:0051301">
    <property type="term" value="P:cell division"/>
    <property type="evidence" value="ECO:0007669"/>
    <property type="project" value="UniProtKB-KW"/>
</dbReference>
<dbReference type="GO" id="GO:1990023">
    <property type="term" value="C:mitotic spindle midzone"/>
    <property type="evidence" value="ECO:0007669"/>
    <property type="project" value="TreeGrafter"/>
</dbReference>
<keyword evidence="5" id="KW-0131">Cell cycle</keyword>
<dbReference type="InterPro" id="IPR011989">
    <property type="entry name" value="ARM-like"/>
</dbReference>
<dbReference type="SMART" id="SM01349">
    <property type="entry name" value="TOG"/>
    <property type="match status" value="1"/>
</dbReference>
<protein>
    <submittedName>
        <fullName evidence="8">Suppressor of tub2 mutation</fullName>
    </submittedName>
</protein>
<accession>A0A9W8D187</accession>
<feature type="compositionally biased region" description="Polar residues" evidence="6">
    <location>
        <begin position="980"/>
        <end position="989"/>
    </location>
</feature>
<evidence type="ECO:0000256" key="5">
    <source>
        <dbReference type="ARBA" id="ARBA00022776"/>
    </source>
</evidence>
<feature type="region of interest" description="Disordered" evidence="6">
    <location>
        <begin position="427"/>
        <end position="449"/>
    </location>
</feature>
<keyword evidence="5" id="KW-0498">Mitosis</keyword>
<evidence type="ECO:0000256" key="6">
    <source>
        <dbReference type="SAM" id="MobiDB-lite"/>
    </source>
</evidence>
<feature type="compositionally biased region" description="Low complexity" evidence="6">
    <location>
        <begin position="136"/>
        <end position="153"/>
    </location>
</feature>
<evidence type="ECO:0000256" key="3">
    <source>
        <dbReference type="ARBA" id="ARBA00022618"/>
    </source>
</evidence>
<dbReference type="GO" id="GO:0005815">
    <property type="term" value="C:microtubule organizing center"/>
    <property type="evidence" value="ECO:0007669"/>
    <property type="project" value="TreeGrafter"/>
</dbReference>
<feature type="compositionally biased region" description="Low complexity" evidence="6">
    <location>
        <begin position="935"/>
        <end position="949"/>
    </location>
</feature>